<dbReference type="EMBL" id="CAJOAY010002531">
    <property type="protein sequence ID" value="CAF3959834.1"/>
    <property type="molecule type" value="Genomic_DNA"/>
</dbReference>
<proteinExistence type="predicted"/>
<keyword evidence="1" id="KW-0472">Membrane</keyword>
<dbReference type="Pfam" id="PF04577">
    <property type="entry name" value="Glyco_transf_61"/>
    <property type="match status" value="1"/>
</dbReference>
<keyword evidence="1" id="KW-1133">Transmembrane helix</keyword>
<feature type="transmembrane region" description="Helical" evidence="1">
    <location>
        <begin position="12"/>
        <end position="32"/>
    </location>
</feature>
<dbReference type="AlphaFoldDB" id="A0A819LC95"/>
<sequence length="439" mass="49432">MLIEYYGSIKKLQYSIIIAVVIVGSIVILQLSHSELIGKFRRNRLKYHETTRSGIRISSVRCSEESGFFSSLGPSCKFSNICVRGSSVFLTLQDNINVRPWLGVKPSVPSSLEDMEGQFNMRSFTYQRSQFLDGPPRPIGLVARVGGDRRRNFTFQPEIISFSQFTSNYTVDYRDELLIPVSLYAAGNAGHMLWETLAPALGLASYFGHSFSPGDRPLRLLVLNHCDEPNDWDILFGYPVGISGYGPFHSFIAGQTVMSSIGNRALRDALYFRLGLKTVRVKRKSLHITVQIKRVGRHGGIMDNREEVESFIKANFVSYKKFHIQVTILNLEITTITDQIRMLASTDIYFSSGGTGLYMSSLLPDDTIVIGIPKCEHGCGFNEIHQIQTLSNVHLLPFPLSDSDLDIIDRNHYKLPILYLNETLCIAIEQALTVRDIVF</sequence>
<keyword evidence="1" id="KW-0812">Transmembrane</keyword>
<name>A0A819LC95_9BILA</name>
<evidence type="ECO:0000259" key="2">
    <source>
        <dbReference type="Pfam" id="PF04577"/>
    </source>
</evidence>
<accession>A0A819LC95</accession>
<reference evidence="3" key="1">
    <citation type="submission" date="2021-02" db="EMBL/GenBank/DDBJ databases">
        <authorList>
            <person name="Nowell W R."/>
        </authorList>
    </citation>
    <scope>NUCLEOTIDE SEQUENCE</scope>
</reference>
<evidence type="ECO:0000313" key="4">
    <source>
        <dbReference type="Proteomes" id="UP000663881"/>
    </source>
</evidence>
<dbReference type="InterPro" id="IPR049625">
    <property type="entry name" value="Glyco_transf_61_cat"/>
</dbReference>
<evidence type="ECO:0000313" key="3">
    <source>
        <dbReference type="EMBL" id="CAF3959834.1"/>
    </source>
</evidence>
<gene>
    <name evidence="3" type="ORF">OKA104_LOCUS27467</name>
</gene>
<dbReference type="GO" id="GO:0016757">
    <property type="term" value="F:glycosyltransferase activity"/>
    <property type="evidence" value="ECO:0007669"/>
    <property type="project" value="InterPro"/>
</dbReference>
<feature type="domain" description="Glycosyltransferase 61 catalytic" evidence="2">
    <location>
        <begin position="287"/>
        <end position="370"/>
    </location>
</feature>
<comment type="caution">
    <text evidence="3">The sequence shown here is derived from an EMBL/GenBank/DDBJ whole genome shotgun (WGS) entry which is preliminary data.</text>
</comment>
<evidence type="ECO:0000256" key="1">
    <source>
        <dbReference type="SAM" id="Phobius"/>
    </source>
</evidence>
<organism evidence="3 4">
    <name type="scientific">Adineta steineri</name>
    <dbReference type="NCBI Taxonomy" id="433720"/>
    <lineage>
        <taxon>Eukaryota</taxon>
        <taxon>Metazoa</taxon>
        <taxon>Spiralia</taxon>
        <taxon>Gnathifera</taxon>
        <taxon>Rotifera</taxon>
        <taxon>Eurotatoria</taxon>
        <taxon>Bdelloidea</taxon>
        <taxon>Adinetida</taxon>
        <taxon>Adinetidae</taxon>
        <taxon>Adineta</taxon>
    </lineage>
</organism>
<protein>
    <recommendedName>
        <fullName evidence="2">Glycosyltransferase 61 catalytic domain-containing protein</fullName>
    </recommendedName>
</protein>
<dbReference type="Proteomes" id="UP000663881">
    <property type="component" value="Unassembled WGS sequence"/>
</dbReference>